<comment type="caution">
    <text evidence="2">The sequence shown here is derived from an EMBL/GenBank/DDBJ whole genome shotgun (WGS) entry which is preliminary data.</text>
</comment>
<name>A0A0C3I8U0_9VIBR</name>
<proteinExistence type="predicted"/>
<evidence type="ECO:0000256" key="1">
    <source>
        <dbReference type="SAM" id="Phobius"/>
    </source>
</evidence>
<dbReference type="Proteomes" id="UP000031977">
    <property type="component" value="Unassembled WGS sequence"/>
</dbReference>
<evidence type="ECO:0000313" key="3">
    <source>
        <dbReference type="Proteomes" id="UP000031977"/>
    </source>
</evidence>
<evidence type="ECO:0000313" key="2">
    <source>
        <dbReference type="EMBL" id="KIN11395.1"/>
    </source>
</evidence>
<gene>
    <name evidence="2" type="ORF">SU60_07405</name>
</gene>
<feature type="transmembrane region" description="Helical" evidence="1">
    <location>
        <begin position="34"/>
        <end position="55"/>
    </location>
</feature>
<protein>
    <submittedName>
        <fullName evidence="2">Uncharacterized protein</fullName>
    </submittedName>
</protein>
<sequence length="108" mass="12428">MTISFCSPKINCEGLYGQNNALQGFVQSIQKMDFYAKMAFFVFFFADVVNTWLVAIPRPFGMLLDEKNAGFIQRVSRISLPATRIPCRTYREVFIAHSEFECQIRLVS</sequence>
<keyword evidence="1" id="KW-0472">Membrane</keyword>
<accession>A0A0C3I8U0</accession>
<dbReference type="STRING" id="50718.SU60_07405"/>
<dbReference type="EMBL" id="JXOK01000022">
    <property type="protein sequence ID" value="KIN11395.1"/>
    <property type="molecule type" value="Genomic_DNA"/>
</dbReference>
<reference evidence="2 3" key="1">
    <citation type="submission" date="2015-01" db="EMBL/GenBank/DDBJ databases">
        <title>Draft genome of Vibrio mytili type strain CAIM 528.</title>
        <authorList>
            <person name="Gonzalez-Castillo A."/>
            <person name="Gomez-Gil B."/>
            <person name="Enciso-Ibarra J."/>
        </authorList>
    </citation>
    <scope>NUCLEOTIDE SEQUENCE [LARGE SCALE GENOMIC DNA]</scope>
    <source>
        <strain evidence="2 3">CAIM 528</strain>
    </source>
</reference>
<keyword evidence="3" id="KW-1185">Reference proteome</keyword>
<keyword evidence="1" id="KW-0812">Transmembrane</keyword>
<dbReference type="AlphaFoldDB" id="A0A0C3I8U0"/>
<organism evidence="2 3">
    <name type="scientific">Vibrio mytili</name>
    <dbReference type="NCBI Taxonomy" id="50718"/>
    <lineage>
        <taxon>Bacteria</taxon>
        <taxon>Pseudomonadati</taxon>
        <taxon>Pseudomonadota</taxon>
        <taxon>Gammaproteobacteria</taxon>
        <taxon>Vibrionales</taxon>
        <taxon>Vibrionaceae</taxon>
        <taxon>Vibrio</taxon>
    </lineage>
</organism>
<keyword evidence="1" id="KW-1133">Transmembrane helix</keyword>